<evidence type="ECO:0000256" key="4">
    <source>
        <dbReference type="ARBA" id="ARBA00022679"/>
    </source>
</evidence>
<organism evidence="13 14">
    <name type="scientific">Zoogloea oryzae</name>
    <dbReference type="NCBI Taxonomy" id="310767"/>
    <lineage>
        <taxon>Bacteria</taxon>
        <taxon>Pseudomonadati</taxon>
        <taxon>Pseudomonadota</taxon>
        <taxon>Betaproteobacteria</taxon>
        <taxon>Rhodocyclales</taxon>
        <taxon>Zoogloeaceae</taxon>
        <taxon>Zoogloea</taxon>
    </lineage>
</organism>
<keyword evidence="8" id="KW-0902">Two-component regulatory system</keyword>
<dbReference type="InterPro" id="IPR050428">
    <property type="entry name" value="TCS_sensor_his_kinase"/>
</dbReference>
<feature type="transmembrane region" description="Helical" evidence="10">
    <location>
        <begin position="223"/>
        <end position="247"/>
    </location>
</feature>
<accession>A0ABQ6FC55</accession>
<dbReference type="InterPro" id="IPR021796">
    <property type="entry name" value="Tll0287-like_dom"/>
</dbReference>
<evidence type="ECO:0000256" key="8">
    <source>
        <dbReference type="ARBA" id="ARBA00023012"/>
    </source>
</evidence>
<evidence type="ECO:0000313" key="13">
    <source>
        <dbReference type="EMBL" id="GLT23178.1"/>
    </source>
</evidence>
<dbReference type="Pfam" id="PF11845">
    <property type="entry name" value="Tll0287-like"/>
    <property type="match status" value="1"/>
</dbReference>
<keyword evidence="9" id="KW-0349">Heme</keyword>
<evidence type="ECO:0000256" key="6">
    <source>
        <dbReference type="ARBA" id="ARBA00022777"/>
    </source>
</evidence>
<dbReference type="Pfam" id="PF00672">
    <property type="entry name" value="HAMP"/>
    <property type="match status" value="1"/>
</dbReference>
<evidence type="ECO:0000256" key="1">
    <source>
        <dbReference type="ARBA" id="ARBA00000085"/>
    </source>
</evidence>
<evidence type="ECO:0000259" key="11">
    <source>
        <dbReference type="PROSITE" id="PS50885"/>
    </source>
</evidence>
<feature type="domain" description="Cytochrome c" evidence="12">
    <location>
        <begin position="147"/>
        <end position="285"/>
    </location>
</feature>
<dbReference type="CDD" id="cd06225">
    <property type="entry name" value="HAMP"/>
    <property type="match status" value="1"/>
</dbReference>
<evidence type="ECO:0000256" key="10">
    <source>
        <dbReference type="SAM" id="Phobius"/>
    </source>
</evidence>
<dbReference type="InterPro" id="IPR009056">
    <property type="entry name" value="Cyt_c-like_dom"/>
</dbReference>
<sequence>MARRAFDREAPMGLRFKFNLVLLAVFLAGFAVAGYISHDLLHRQARERVLGEARLVMEAALAIRGYTVGQVKPHLIDRMESTFLPQTIPAYAATETLAELHKKYPDYDYKEATLNPTNPRDRAADWEADLVNVFRNRADSHEISGQRDTPTGPALYIAHPIRIESAACLTCHSTPDAAPASMLKVYGSANGFGWKLDEVVGAQVVSVPMSVPLASADQAFRTFMLSLAAVFGAVFVALNLMLSWLIVGPVSRMSAAADKISTGDFDQPEFPEQGRDEVAVLASSFNRMRRSLEKAMQMIDG</sequence>
<keyword evidence="10" id="KW-1133">Transmembrane helix</keyword>
<dbReference type="EMBL" id="BSPX01000040">
    <property type="protein sequence ID" value="GLT23178.1"/>
    <property type="molecule type" value="Genomic_DNA"/>
</dbReference>
<keyword evidence="5 9" id="KW-0479">Metal-binding</keyword>
<dbReference type="SMART" id="SM00304">
    <property type="entry name" value="HAMP"/>
    <property type="match status" value="1"/>
</dbReference>
<name>A0ABQ6FC55_9RHOO</name>
<keyword evidence="10" id="KW-0812">Transmembrane</keyword>
<evidence type="ECO:0000313" key="14">
    <source>
        <dbReference type="Proteomes" id="UP001157167"/>
    </source>
</evidence>
<dbReference type="PROSITE" id="PS51007">
    <property type="entry name" value="CYTC"/>
    <property type="match status" value="1"/>
</dbReference>
<dbReference type="Gene3D" id="6.10.340.10">
    <property type="match status" value="1"/>
</dbReference>
<dbReference type="Proteomes" id="UP001157167">
    <property type="component" value="Unassembled WGS sequence"/>
</dbReference>
<evidence type="ECO:0000256" key="5">
    <source>
        <dbReference type="ARBA" id="ARBA00022723"/>
    </source>
</evidence>
<reference evidence="14" key="1">
    <citation type="journal article" date="2019" name="Int. J. Syst. Evol. Microbiol.">
        <title>The Global Catalogue of Microorganisms (GCM) 10K type strain sequencing project: providing services to taxonomists for standard genome sequencing and annotation.</title>
        <authorList>
            <consortium name="The Broad Institute Genomics Platform"/>
            <consortium name="The Broad Institute Genome Sequencing Center for Infectious Disease"/>
            <person name="Wu L."/>
            <person name="Ma J."/>
        </authorList>
    </citation>
    <scope>NUCLEOTIDE SEQUENCE [LARGE SCALE GENOMIC DNA]</scope>
    <source>
        <strain evidence="14">NBRC 102407</strain>
    </source>
</reference>
<dbReference type="InterPro" id="IPR003660">
    <property type="entry name" value="HAMP_dom"/>
</dbReference>
<keyword evidence="4" id="KW-0808">Transferase</keyword>
<dbReference type="GO" id="GO:0016301">
    <property type="term" value="F:kinase activity"/>
    <property type="evidence" value="ECO:0007669"/>
    <property type="project" value="UniProtKB-KW"/>
</dbReference>
<feature type="domain" description="HAMP" evidence="11">
    <location>
        <begin position="244"/>
        <end position="297"/>
    </location>
</feature>
<evidence type="ECO:0000256" key="7">
    <source>
        <dbReference type="ARBA" id="ARBA00023004"/>
    </source>
</evidence>
<dbReference type="PANTHER" id="PTHR45436">
    <property type="entry name" value="SENSOR HISTIDINE KINASE YKOH"/>
    <property type="match status" value="1"/>
</dbReference>
<proteinExistence type="predicted"/>
<keyword evidence="7 9" id="KW-0408">Iron</keyword>
<evidence type="ECO:0000256" key="9">
    <source>
        <dbReference type="PROSITE-ProRule" id="PRU00433"/>
    </source>
</evidence>
<keyword evidence="6 13" id="KW-0418">Kinase</keyword>
<dbReference type="SUPFAM" id="SSF158472">
    <property type="entry name" value="HAMP domain-like"/>
    <property type="match status" value="1"/>
</dbReference>
<keyword evidence="3" id="KW-0597">Phosphoprotein</keyword>
<keyword evidence="10" id="KW-0472">Membrane</keyword>
<evidence type="ECO:0000259" key="12">
    <source>
        <dbReference type="PROSITE" id="PS51007"/>
    </source>
</evidence>
<comment type="catalytic activity">
    <reaction evidence="1">
        <text>ATP + protein L-histidine = ADP + protein N-phospho-L-histidine.</text>
        <dbReference type="EC" id="2.7.13.3"/>
    </reaction>
</comment>
<keyword evidence="14" id="KW-1185">Reference proteome</keyword>
<comment type="caution">
    <text evidence="13">The sequence shown here is derived from an EMBL/GenBank/DDBJ whole genome shotgun (WGS) entry which is preliminary data.</text>
</comment>
<dbReference type="PANTHER" id="PTHR45436:SF5">
    <property type="entry name" value="SENSOR HISTIDINE KINASE TRCS"/>
    <property type="match status" value="1"/>
</dbReference>
<dbReference type="EC" id="2.7.13.3" evidence="2"/>
<protein>
    <recommendedName>
        <fullName evidence="2">histidine kinase</fullName>
        <ecNumber evidence="2">2.7.13.3</ecNumber>
    </recommendedName>
</protein>
<evidence type="ECO:0000256" key="3">
    <source>
        <dbReference type="ARBA" id="ARBA00022553"/>
    </source>
</evidence>
<dbReference type="PROSITE" id="PS50885">
    <property type="entry name" value="HAMP"/>
    <property type="match status" value="1"/>
</dbReference>
<evidence type="ECO:0000256" key="2">
    <source>
        <dbReference type="ARBA" id="ARBA00012438"/>
    </source>
</evidence>
<gene>
    <name evidence="13" type="ORF">GCM10007933_26410</name>
</gene>